<keyword evidence="4" id="KW-1185">Reference proteome</keyword>
<dbReference type="Gene3D" id="3.40.1390.30">
    <property type="entry name" value="NIF3 (NGG1p interacting factor 3)-like"/>
    <property type="match status" value="2"/>
</dbReference>
<dbReference type="SUPFAM" id="SSF102705">
    <property type="entry name" value="NIF3 (NGG1p interacting factor 3)-like"/>
    <property type="match status" value="1"/>
</dbReference>
<dbReference type="InterPro" id="IPR002678">
    <property type="entry name" value="DUF34/NIF3"/>
</dbReference>
<dbReference type="Pfam" id="PF01784">
    <property type="entry name" value="DUF34_NIF3"/>
    <property type="match status" value="1"/>
</dbReference>
<evidence type="ECO:0000313" key="4">
    <source>
        <dbReference type="Proteomes" id="UP000760480"/>
    </source>
</evidence>
<dbReference type="Proteomes" id="UP000760480">
    <property type="component" value="Unassembled WGS sequence"/>
</dbReference>
<dbReference type="PANTHER" id="PTHR13799:SF14">
    <property type="entry name" value="GTP CYCLOHYDROLASE 1 TYPE 2 HOMOLOG"/>
    <property type="match status" value="1"/>
</dbReference>
<dbReference type="EMBL" id="SPMZ01000018">
    <property type="protein sequence ID" value="NMQ18970.1"/>
    <property type="molecule type" value="Genomic_DNA"/>
</dbReference>
<evidence type="ECO:0000256" key="2">
    <source>
        <dbReference type="ARBA" id="ARBA00022723"/>
    </source>
</evidence>
<dbReference type="InterPro" id="IPR036069">
    <property type="entry name" value="DUF34/NIF3_sf"/>
</dbReference>
<name>A0ABX1THW0_9GAMM</name>
<protein>
    <submittedName>
        <fullName evidence="3">Nif3-like dinuclear metal center hexameric protein</fullName>
    </submittedName>
</protein>
<dbReference type="PANTHER" id="PTHR13799">
    <property type="entry name" value="NGG1 INTERACTING FACTOR 3"/>
    <property type="match status" value="1"/>
</dbReference>
<organism evidence="3 4">
    <name type="scientific">Candidatus Competibacter phosphatis</name>
    <dbReference type="NCBI Taxonomy" id="221280"/>
    <lineage>
        <taxon>Bacteria</taxon>
        <taxon>Pseudomonadati</taxon>
        <taxon>Pseudomonadota</taxon>
        <taxon>Gammaproteobacteria</taxon>
        <taxon>Candidatus Competibacteraceae</taxon>
        <taxon>Candidatus Competibacter</taxon>
    </lineage>
</organism>
<evidence type="ECO:0000256" key="1">
    <source>
        <dbReference type="ARBA" id="ARBA00006964"/>
    </source>
</evidence>
<sequence>MQLRELVAYTNRLLAIDRFSDYCPNGLQVEGRAEIRTLVGGVTACQALLEAALEQGADAVLVHHGYFWKGEDPCLTGMKYRRLATLLRHEIGLLAYHLPLDAHPELGNNAQLARVLDLTVTGTIGDDGRTPGLVMLGEPAAPIGGAAFAAHLATRLGRPPLHIAGGDAPIRQLAWCTGGAQSFIATAHAAGADAFLTGEASEQTVHFARETGLHFFAAGHHATERYGVQALGTHLAQAFDLRFAFIDIDNPV</sequence>
<dbReference type="NCBIfam" id="TIGR00486">
    <property type="entry name" value="YbgI_SA1388"/>
    <property type="match status" value="1"/>
</dbReference>
<comment type="similarity">
    <text evidence="1">Belongs to the GTP cyclohydrolase I type 2/NIF3 family.</text>
</comment>
<keyword evidence="2" id="KW-0479">Metal-binding</keyword>
<dbReference type="RefSeq" id="WP_169248234.1">
    <property type="nucleotide sequence ID" value="NZ_SPMZ01000018.1"/>
</dbReference>
<proteinExistence type="inferred from homology"/>
<gene>
    <name evidence="3" type="ORF">E4P82_06970</name>
</gene>
<reference evidence="3 4" key="1">
    <citation type="submission" date="2019-03" db="EMBL/GenBank/DDBJ databases">
        <title>Metabolic reconstructions from genomes of highly enriched 'Candidatus Accumulibacter' and 'Candidatus Competibacter' bioreactor populations.</title>
        <authorList>
            <person name="Annavajhala M.K."/>
            <person name="Welles L."/>
            <person name="Abbas B."/>
            <person name="Sorokin D."/>
            <person name="Park H."/>
            <person name="Van Loosdrecht M."/>
            <person name="Chandran K."/>
        </authorList>
    </citation>
    <scope>NUCLEOTIDE SEQUENCE [LARGE SCALE GENOMIC DNA]</scope>
    <source>
        <strain evidence="3 4">SBR_G</strain>
    </source>
</reference>
<evidence type="ECO:0000313" key="3">
    <source>
        <dbReference type="EMBL" id="NMQ18970.1"/>
    </source>
</evidence>
<accession>A0ABX1THW0</accession>
<comment type="caution">
    <text evidence="3">The sequence shown here is derived from an EMBL/GenBank/DDBJ whole genome shotgun (WGS) entry which is preliminary data.</text>
</comment>